<proteinExistence type="predicted"/>
<gene>
    <name evidence="2" type="ORF">DWV45_05915</name>
</gene>
<organism evidence="2 3">
    <name type="scientific">Agathobacter rectalis</name>
    <dbReference type="NCBI Taxonomy" id="39491"/>
    <lineage>
        <taxon>Bacteria</taxon>
        <taxon>Bacillati</taxon>
        <taxon>Bacillota</taxon>
        <taxon>Clostridia</taxon>
        <taxon>Lachnospirales</taxon>
        <taxon>Lachnospiraceae</taxon>
        <taxon>Agathobacter</taxon>
    </lineage>
</organism>
<feature type="region of interest" description="Disordered" evidence="1">
    <location>
        <begin position="40"/>
        <end position="62"/>
    </location>
</feature>
<reference evidence="2 3" key="1">
    <citation type="submission" date="2018-08" db="EMBL/GenBank/DDBJ databases">
        <title>A genome reference for cultivated species of the human gut microbiota.</title>
        <authorList>
            <person name="Zou Y."/>
            <person name="Xue W."/>
            <person name="Luo G."/>
        </authorList>
    </citation>
    <scope>NUCLEOTIDE SEQUENCE [LARGE SCALE GENOMIC DNA]</scope>
    <source>
        <strain evidence="2 3">AF06-19</strain>
    </source>
</reference>
<dbReference type="Proteomes" id="UP000283683">
    <property type="component" value="Unassembled WGS sequence"/>
</dbReference>
<accession>A0A413DNM9</accession>
<evidence type="ECO:0000313" key="2">
    <source>
        <dbReference type="EMBL" id="RGW88126.1"/>
    </source>
</evidence>
<feature type="compositionally biased region" description="Polar residues" evidence="1">
    <location>
        <begin position="40"/>
        <end position="58"/>
    </location>
</feature>
<evidence type="ECO:0000313" key="3">
    <source>
        <dbReference type="Proteomes" id="UP000283683"/>
    </source>
</evidence>
<dbReference type="AlphaFoldDB" id="A0A413DNM9"/>
<protein>
    <submittedName>
        <fullName evidence="2">Uncharacterized protein</fullName>
    </submittedName>
</protein>
<evidence type="ECO:0000256" key="1">
    <source>
        <dbReference type="SAM" id="MobiDB-lite"/>
    </source>
</evidence>
<comment type="caution">
    <text evidence="2">The sequence shown here is derived from an EMBL/GenBank/DDBJ whole genome shotgun (WGS) entry which is preliminary data.</text>
</comment>
<dbReference type="EMBL" id="QSAZ01000004">
    <property type="protein sequence ID" value="RGW88126.1"/>
    <property type="molecule type" value="Genomic_DNA"/>
</dbReference>
<sequence>MKSIVKFSAKHPTMTKVIKGAGIVAATIVTTKIAESTKSGEFSSKNGLSYDNENTDYTGYQADEVEQNRADLDELKADRKYVDDPIDVTEHIRNLPEGWHASEKKIASAAEHGYNLKPGQTWVENYTKNKEE</sequence>
<name>A0A413DNM9_9FIRM</name>